<dbReference type="PROSITE" id="PS51012">
    <property type="entry name" value="ABC_TM2"/>
    <property type="match status" value="1"/>
</dbReference>
<dbReference type="PRINTS" id="PR00164">
    <property type="entry name" value="ABC2TRNSPORT"/>
</dbReference>
<dbReference type="GO" id="GO:0046677">
    <property type="term" value="P:response to antibiotic"/>
    <property type="evidence" value="ECO:0007669"/>
    <property type="project" value="UniProtKB-KW"/>
</dbReference>
<evidence type="ECO:0000256" key="6">
    <source>
        <dbReference type="RuleBase" id="RU361157"/>
    </source>
</evidence>
<feature type="transmembrane region" description="Helical" evidence="6">
    <location>
        <begin position="151"/>
        <end position="174"/>
    </location>
</feature>
<evidence type="ECO:0000313" key="8">
    <source>
        <dbReference type="EMBL" id="GES09188.1"/>
    </source>
</evidence>
<keyword evidence="6" id="KW-0813">Transport</keyword>
<feature type="domain" description="ABC transmembrane type-2" evidence="7">
    <location>
        <begin position="37"/>
        <end position="264"/>
    </location>
</feature>
<dbReference type="InterPro" id="IPR000412">
    <property type="entry name" value="ABC_2_transport"/>
</dbReference>
<dbReference type="OrthoDB" id="8988363at2"/>
<reference evidence="8 9" key="1">
    <citation type="submission" date="2019-10" db="EMBL/GenBank/DDBJ databases">
        <title>Whole genome shotgun sequence of Acrocarpospora macrocephala NBRC 16266.</title>
        <authorList>
            <person name="Ichikawa N."/>
            <person name="Kimura A."/>
            <person name="Kitahashi Y."/>
            <person name="Komaki H."/>
            <person name="Oguchi A."/>
        </authorList>
    </citation>
    <scope>NUCLEOTIDE SEQUENCE [LARGE SCALE GENOMIC DNA]</scope>
    <source>
        <strain evidence="8 9">NBRC 16266</strain>
    </source>
</reference>
<dbReference type="PIRSF" id="PIRSF006648">
    <property type="entry name" value="DrrB"/>
    <property type="match status" value="1"/>
</dbReference>
<feature type="transmembrane region" description="Helical" evidence="6">
    <location>
        <begin position="239"/>
        <end position="261"/>
    </location>
</feature>
<keyword evidence="2 6" id="KW-0812">Transmembrane</keyword>
<dbReference type="EMBL" id="BLAE01000014">
    <property type="protein sequence ID" value="GES09188.1"/>
    <property type="molecule type" value="Genomic_DNA"/>
</dbReference>
<dbReference type="GO" id="GO:0043190">
    <property type="term" value="C:ATP-binding cassette (ABC) transporter complex"/>
    <property type="evidence" value="ECO:0007669"/>
    <property type="project" value="InterPro"/>
</dbReference>
<keyword evidence="4 6" id="KW-0472">Membrane</keyword>
<evidence type="ECO:0000313" key="9">
    <source>
        <dbReference type="Proteomes" id="UP000331127"/>
    </source>
</evidence>
<accession>A0A5M3WSN6</accession>
<proteinExistence type="inferred from homology"/>
<evidence type="ECO:0000256" key="3">
    <source>
        <dbReference type="ARBA" id="ARBA00022989"/>
    </source>
</evidence>
<keyword evidence="6" id="KW-1003">Cell membrane</keyword>
<dbReference type="Pfam" id="PF01061">
    <property type="entry name" value="ABC2_membrane"/>
    <property type="match status" value="1"/>
</dbReference>
<comment type="caution">
    <text evidence="8">The sequence shown here is derived from an EMBL/GenBank/DDBJ whole genome shotgun (WGS) entry which is preliminary data.</text>
</comment>
<dbReference type="InterPro" id="IPR047817">
    <property type="entry name" value="ABC2_TM_bact-type"/>
</dbReference>
<keyword evidence="3 6" id="KW-1133">Transmembrane helix</keyword>
<protein>
    <recommendedName>
        <fullName evidence="6">Transport permease protein</fullName>
    </recommendedName>
</protein>
<comment type="subcellular location">
    <subcellularLocation>
        <location evidence="6">Cell membrane</location>
        <topology evidence="6">Multi-pass membrane protein</topology>
    </subcellularLocation>
    <subcellularLocation>
        <location evidence="1">Membrane</location>
        <topology evidence="1">Multi-pass membrane protein</topology>
    </subcellularLocation>
</comment>
<name>A0A5M3WSN6_9ACTN</name>
<comment type="similarity">
    <text evidence="6">Belongs to the ABC-2 integral membrane protein family.</text>
</comment>
<sequence>MAKWSEMAQPFGAARWTVADSLVITRRYLTHIPRIPELVFFTIVQPIIFILLFSIVFGNAIRVPGGDYINFLLPGIYVQTMAFATTSTCVGLAEDLHKGLVDRFRALPMARSAVLVGRLLSDTVKNALILAIMIVVGYIVGFRITNGFFPALAGILLLLLFAFTFATIGAWIGLSMKSVEAANMAGMVWIFPLTFVSSAFVPVDSMPSWIRPFAHNQPVTVTVDALRALFHGGPTLSPLIQSLVWCVLVTAICLTGAITTYTRVSSH</sequence>
<evidence type="ECO:0000256" key="5">
    <source>
        <dbReference type="ARBA" id="ARBA00023251"/>
    </source>
</evidence>
<evidence type="ECO:0000256" key="4">
    <source>
        <dbReference type="ARBA" id="ARBA00023136"/>
    </source>
</evidence>
<dbReference type="Proteomes" id="UP000331127">
    <property type="component" value="Unassembled WGS sequence"/>
</dbReference>
<keyword evidence="9" id="KW-1185">Reference proteome</keyword>
<dbReference type="PANTHER" id="PTHR43229">
    <property type="entry name" value="NODULATION PROTEIN J"/>
    <property type="match status" value="1"/>
</dbReference>
<feature type="transmembrane region" description="Helical" evidence="6">
    <location>
        <begin position="181"/>
        <end position="201"/>
    </location>
</feature>
<feature type="transmembrane region" description="Helical" evidence="6">
    <location>
        <begin position="69"/>
        <end position="93"/>
    </location>
</feature>
<dbReference type="RefSeq" id="WP_155354760.1">
    <property type="nucleotide sequence ID" value="NZ_BAAAHL010000042.1"/>
</dbReference>
<gene>
    <name evidence="8" type="ORF">Amac_027840</name>
</gene>
<dbReference type="InterPro" id="IPR013525">
    <property type="entry name" value="ABC2_TM"/>
</dbReference>
<dbReference type="AlphaFoldDB" id="A0A5M3WSN6"/>
<dbReference type="PANTHER" id="PTHR43229:SF2">
    <property type="entry name" value="NODULATION PROTEIN J"/>
    <property type="match status" value="1"/>
</dbReference>
<organism evidence="8 9">
    <name type="scientific">Acrocarpospora macrocephala</name>
    <dbReference type="NCBI Taxonomy" id="150177"/>
    <lineage>
        <taxon>Bacteria</taxon>
        <taxon>Bacillati</taxon>
        <taxon>Actinomycetota</taxon>
        <taxon>Actinomycetes</taxon>
        <taxon>Streptosporangiales</taxon>
        <taxon>Streptosporangiaceae</taxon>
        <taxon>Acrocarpospora</taxon>
    </lineage>
</organism>
<evidence type="ECO:0000256" key="2">
    <source>
        <dbReference type="ARBA" id="ARBA00022692"/>
    </source>
</evidence>
<dbReference type="InterPro" id="IPR051784">
    <property type="entry name" value="Nod_factor_ABC_transporter"/>
</dbReference>
<evidence type="ECO:0000259" key="7">
    <source>
        <dbReference type="PROSITE" id="PS51012"/>
    </source>
</evidence>
<keyword evidence="5" id="KW-0046">Antibiotic resistance</keyword>
<evidence type="ECO:0000256" key="1">
    <source>
        <dbReference type="ARBA" id="ARBA00004141"/>
    </source>
</evidence>
<feature type="transmembrane region" description="Helical" evidence="6">
    <location>
        <begin position="127"/>
        <end position="145"/>
    </location>
</feature>
<dbReference type="GO" id="GO:0140359">
    <property type="term" value="F:ABC-type transporter activity"/>
    <property type="evidence" value="ECO:0007669"/>
    <property type="project" value="InterPro"/>
</dbReference>
<feature type="transmembrane region" description="Helical" evidence="6">
    <location>
        <begin position="38"/>
        <end position="57"/>
    </location>
</feature>